<evidence type="ECO:0008006" key="4">
    <source>
        <dbReference type="Google" id="ProtNLM"/>
    </source>
</evidence>
<dbReference type="Proteomes" id="UP001209570">
    <property type="component" value="Unassembled WGS sequence"/>
</dbReference>
<organism evidence="2 3">
    <name type="scientific">Pythium insidiosum</name>
    <name type="common">Pythiosis disease agent</name>
    <dbReference type="NCBI Taxonomy" id="114742"/>
    <lineage>
        <taxon>Eukaryota</taxon>
        <taxon>Sar</taxon>
        <taxon>Stramenopiles</taxon>
        <taxon>Oomycota</taxon>
        <taxon>Peronosporomycetes</taxon>
        <taxon>Pythiales</taxon>
        <taxon>Pythiaceae</taxon>
        <taxon>Pythium</taxon>
    </lineage>
</organism>
<dbReference type="EMBL" id="JAKCXM010000651">
    <property type="protein sequence ID" value="KAJ0392362.1"/>
    <property type="molecule type" value="Genomic_DNA"/>
</dbReference>
<reference evidence="2" key="1">
    <citation type="submission" date="2021-12" db="EMBL/GenBank/DDBJ databases">
        <title>Prjna785345.</title>
        <authorList>
            <person name="Rujirawat T."/>
            <person name="Krajaejun T."/>
        </authorList>
    </citation>
    <scope>NUCLEOTIDE SEQUENCE</scope>
    <source>
        <strain evidence="2">Pi057C3</strain>
    </source>
</reference>
<feature type="region of interest" description="Disordered" evidence="1">
    <location>
        <begin position="153"/>
        <end position="207"/>
    </location>
</feature>
<sequence length="207" mass="23137">MRGRGRGRVRFGGSRDSALADVLDETREDLGLSHTQMEMLAAESGAALYPPMQLPQPEALTDRDAYLIQRQRVVAHKLETLYHPWGQNSSMTDSTDPAAFVHVTVPETQKNGEVFVPEELRSNTLSGARLAGSSSHRQVMKPRAFEAVFKNLESQEQSAQKSNAPRDDDNDDLEEAEEDLGDDMNDYTFDYYDSDVASDDGDEEVFF</sequence>
<protein>
    <recommendedName>
        <fullName evidence="4">DNA-directed RNA polymerase III subunit</fullName>
    </recommendedName>
</protein>
<evidence type="ECO:0000313" key="2">
    <source>
        <dbReference type="EMBL" id="KAJ0392362.1"/>
    </source>
</evidence>
<evidence type="ECO:0000256" key="1">
    <source>
        <dbReference type="SAM" id="MobiDB-lite"/>
    </source>
</evidence>
<comment type="caution">
    <text evidence="2">The sequence shown here is derived from an EMBL/GenBank/DDBJ whole genome shotgun (WGS) entry which is preliminary data.</text>
</comment>
<keyword evidence="3" id="KW-1185">Reference proteome</keyword>
<name>A0AAD5Q5Z7_PYTIN</name>
<evidence type="ECO:0000313" key="3">
    <source>
        <dbReference type="Proteomes" id="UP001209570"/>
    </source>
</evidence>
<feature type="compositionally biased region" description="Acidic residues" evidence="1">
    <location>
        <begin position="168"/>
        <end position="185"/>
    </location>
</feature>
<dbReference type="AlphaFoldDB" id="A0AAD5Q5Z7"/>
<feature type="compositionally biased region" description="Acidic residues" evidence="1">
    <location>
        <begin position="192"/>
        <end position="207"/>
    </location>
</feature>
<proteinExistence type="predicted"/>
<gene>
    <name evidence="2" type="ORF">P43SY_001343</name>
</gene>
<accession>A0AAD5Q5Z7</accession>
<feature type="compositionally biased region" description="Polar residues" evidence="1">
    <location>
        <begin position="153"/>
        <end position="163"/>
    </location>
</feature>